<comment type="caution">
    <text evidence="2">The sequence shown here is derived from an EMBL/GenBank/DDBJ whole genome shotgun (WGS) entry which is preliminary data.</text>
</comment>
<dbReference type="PANTHER" id="PTHR42200">
    <property type="entry name" value="ARCHAEAL FLAGELLA-RELATED PROTEIN F-RELATED"/>
    <property type="match status" value="1"/>
</dbReference>
<keyword evidence="1" id="KW-1133">Transmembrane helix</keyword>
<accession>A0A0P8A3A5</accession>
<keyword evidence="1" id="KW-0812">Transmembrane</keyword>
<gene>
    <name evidence="2" type="ORF">MPEBLZ_02821</name>
</gene>
<dbReference type="GO" id="GO:0097588">
    <property type="term" value="P:archaeal or bacterial-type flagellum-dependent cell motility"/>
    <property type="evidence" value="ECO:0007669"/>
    <property type="project" value="InterPro"/>
</dbReference>
<organism evidence="2 3">
    <name type="scientific">Candidatus Methanoperedens nitratireducens</name>
    <dbReference type="NCBI Taxonomy" id="1392998"/>
    <lineage>
        <taxon>Archaea</taxon>
        <taxon>Methanobacteriati</taxon>
        <taxon>Methanobacteriota</taxon>
        <taxon>Stenosarchaea group</taxon>
        <taxon>Methanomicrobia</taxon>
        <taxon>Methanosarcinales</taxon>
        <taxon>ANME-2 cluster</taxon>
        <taxon>Candidatus Methanoperedentaceae</taxon>
        <taxon>Candidatus Methanoperedens</taxon>
    </lineage>
</organism>
<evidence type="ECO:0000313" key="3">
    <source>
        <dbReference type="Proteomes" id="UP000050360"/>
    </source>
</evidence>
<keyword evidence="1" id="KW-0472">Membrane</keyword>
<dbReference type="AlphaFoldDB" id="A0A0P8A3A5"/>
<keyword evidence="2" id="KW-0969">Cilium</keyword>
<sequence length="151" mass="16112">MGAGASATQMVFFITSVIIALSVVGAIFLNIQSISSAAIMGSKAFAEQLKTDITIISDPELIPYNSSSGIYTFYVKNTGKEELGIQYITVIIDGTIVADSNLNKTILGNDPMWLSGDVLQINATTSLSASSHNIRVITNNGIEDTFSFRIP</sequence>
<dbReference type="Proteomes" id="UP000050360">
    <property type="component" value="Unassembled WGS sequence"/>
</dbReference>
<protein>
    <submittedName>
        <fullName evidence="2">Archaebacterial flagellin</fullName>
    </submittedName>
</protein>
<name>A0A0P8A3A5_9EURY</name>
<keyword evidence="2" id="KW-0966">Cell projection</keyword>
<proteinExistence type="predicted"/>
<dbReference type="InterPro" id="IPR002774">
    <property type="entry name" value="Flagellin_arc-type"/>
</dbReference>
<dbReference type="EMBL" id="LKCM01000218">
    <property type="protein sequence ID" value="KPQ42611.1"/>
    <property type="molecule type" value="Genomic_DNA"/>
</dbReference>
<dbReference type="PANTHER" id="PTHR42200:SF2">
    <property type="entry name" value="ARCHAEAL FLAGELLA-RELATED PROTEIN F"/>
    <property type="match status" value="1"/>
</dbReference>
<reference evidence="2 3" key="1">
    <citation type="submission" date="2015-09" db="EMBL/GenBank/DDBJ databases">
        <title>A metagenomics-based metabolic model of nitrate-dependent anaerobic oxidation of methane by Methanoperedens-like archaea.</title>
        <authorList>
            <person name="Arshad A."/>
            <person name="Speth D.R."/>
            <person name="De Graaf R.M."/>
            <person name="Op Den Camp H.J."/>
            <person name="Jetten M.S."/>
            <person name="Welte C.U."/>
        </authorList>
    </citation>
    <scope>NUCLEOTIDE SEQUENCE [LARGE SCALE GENOMIC DNA]</scope>
</reference>
<dbReference type="GO" id="GO:0005198">
    <property type="term" value="F:structural molecule activity"/>
    <property type="evidence" value="ECO:0007669"/>
    <property type="project" value="InterPro"/>
</dbReference>
<evidence type="ECO:0000256" key="1">
    <source>
        <dbReference type="SAM" id="Phobius"/>
    </source>
</evidence>
<keyword evidence="2" id="KW-0282">Flagellum</keyword>
<feature type="transmembrane region" description="Helical" evidence="1">
    <location>
        <begin position="12"/>
        <end position="31"/>
    </location>
</feature>
<dbReference type="Pfam" id="PF01917">
    <property type="entry name" value="Flagellin_arch-type"/>
    <property type="match status" value="1"/>
</dbReference>
<evidence type="ECO:0000313" key="2">
    <source>
        <dbReference type="EMBL" id="KPQ42611.1"/>
    </source>
</evidence>